<name>A0ACC1KT78_9FUNG</name>
<organism evidence="1 2">
    <name type="scientific">Coemansia helicoidea</name>
    <dbReference type="NCBI Taxonomy" id="1286919"/>
    <lineage>
        <taxon>Eukaryota</taxon>
        <taxon>Fungi</taxon>
        <taxon>Fungi incertae sedis</taxon>
        <taxon>Zoopagomycota</taxon>
        <taxon>Kickxellomycotina</taxon>
        <taxon>Kickxellomycetes</taxon>
        <taxon>Kickxellales</taxon>
        <taxon>Kickxellaceae</taxon>
        <taxon>Coemansia</taxon>
    </lineage>
</organism>
<dbReference type="EC" id="6.3.2.12" evidence="1"/>
<keyword evidence="2" id="KW-1185">Reference proteome</keyword>
<reference evidence="1" key="1">
    <citation type="submission" date="2022-07" db="EMBL/GenBank/DDBJ databases">
        <title>Phylogenomic reconstructions and comparative analyses of Kickxellomycotina fungi.</title>
        <authorList>
            <person name="Reynolds N.K."/>
            <person name="Stajich J.E."/>
            <person name="Barry K."/>
            <person name="Grigoriev I.V."/>
            <person name="Crous P."/>
            <person name="Smith M.E."/>
        </authorList>
    </citation>
    <scope>NUCLEOTIDE SEQUENCE</scope>
    <source>
        <strain evidence="1">BCRC 34780</strain>
    </source>
</reference>
<evidence type="ECO:0000313" key="2">
    <source>
        <dbReference type="Proteomes" id="UP001140087"/>
    </source>
</evidence>
<accession>A0ACC1KT78</accession>
<sequence length="564" mass="60617">MSETARPGGIALGLERITRFLSTVLPYDPRGKLRIVHVAGTNGKGSVCALVSEALAAAGYRVGTFNSPHFLEPSDALRIRGTPIPAAEYDALREWIRGLDAAAQPPNGPLSLFEQTTAAAFWWFAERSVDIAVVEVGMGGRRDATNVFGAADGKGIGQSLVQCICPVDNDHVGVIGSTVEEIAREKCGIMRPESWIIIANQDRADAFHKIRQHALRTSPGRIINVRRQPSYDIHVPDFSIKQAAGECAPLRPPADLPSWSAFKGTGQRCLRLKYLPSLDTSGTSSSSSSPSTAAAAQHAEGDASAAPGDKPARVEIDLPLVLPGYHQAGNASVAFYALDVLRTNFGFTKLTDTAIQVGFQNVRWPGRLSWLNLASRRMAHSGEPRPLSSDGRNSAEHDDSLANWLLADGAHNEPAAVELRKYVDTTLRRIAQQRSIRATRGRSNQGAPHVRWIIGFSKGKDMAAILGRLLQPGDAVWAVPFAQPKDMPWIACEDPRAIGRTAGGPASCGEIAIESFDCLAAAVDRLAADASDDRLNVVCGSLYLVADVFRALEIQPFSQTTVPQ</sequence>
<gene>
    <name evidence="1" type="primary">FOL3</name>
    <name evidence="1" type="ORF">H4R21_005295</name>
</gene>
<comment type="caution">
    <text evidence="1">The sequence shown here is derived from an EMBL/GenBank/DDBJ whole genome shotgun (WGS) entry which is preliminary data.</text>
</comment>
<proteinExistence type="predicted"/>
<dbReference type="EMBL" id="JANBUN010002324">
    <property type="protein sequence ID" value="KAJ2794958.1"/>
    <property type="molecule type" value="Genomic_DNA"/>
</dbReference>
<dbReference type="Proteomes" id="UP001140087">
    <property type="component" value="Unassembled WGS sequence"/>
</dbReference>
<protein>
    <submittedName>
        <fullName evidence="1">Folylpolyglutamate synthase</fullName>
        <ecNumber evidence="1">6.3.2.12</ecNumber>
    </submittedName>
</protein>
<evidence type="ECO:0000313" key="1">
    <source>
        <dbReference type="EMBL" id="KAJ2794958.1"/>
    </source>
</evidence>
<keyword evidence="1" id="KW-0436">Ligase</keyword>